<feature type="transmembrane region" description="Helical" evidence="2">
    <location>
        <begin position="1151"/>
        <end position="1171"/>
    </location>
</feature>
<comment type="caution">
    <text evidence="3">The sequence shown here is derived from an EMBL/GenBank/DDBJ whole genome shotgun (WGS) entry which is preliminary data.</text>
</comment>
<evidence type="ECO:0000313" key="3">
    <source>
        <dbReference type="EMBL" id="KPA75379.1"/>
    </source>
</evidence>
<keyword evidence="2" id="KW-0812">Transmembrane</keyword>
<dbReference type="OrthoDB" id="1883418at2759"/>
<dbReference type="GeneID" id="26908941"/>
<evidence type="ECO:0000256" key="1">
    <source>
        <dbReference type="SAM" id="MobiDB-lite"/>
    </source>
</evidence>
<dbReference type="Gene3D" id="3.60.21.10">
    <property type="match status" value="1"/>
</dbReference>
<feature type="transmembrane region" description="Helical" evidence="2">
    <location>
        <begin position="78"/>
        <end position="96"/>
    </location>
</feature>
<feature type="transmembrane region" description="Helical" evidence="2">
    <location>
        <begin position="41"/>
        <end position="57"/>
    </location>
</feature>
<feature type="transmembrane region" description="Helical" evidence="2">
    <location>
        <begin position="116"/>
        <end position="132"/>
    </location>
</feature>
<accession>A0A0M9FT31</accession>
<feature type="compositionally biased region" description="Low complexity" evidence="1">
    <location>
        <begin position="323"/>
        <end position="338"/>
    </location>
</feature>
<feature type="transmembrane region" description="Helical" evidence="2">
    <location>
        <begin position="1126"/>
        <end position="1145"/>
    </location>
</feature>
<dbReference type="OMA" id="NMASRLW"/>
<dbReference type="PANTHER" id="PTHR34211:SF3">
    <property type="entry name" value="CALCINEURIN-LIKE METALLO-PHOSPHOESTERASE SUPERFAMILY PROTEIN"/>
    <property type="match status" value="1"/>
</dbReference>
<reference evidence="3 4" key="1">
    <citation type="submission" date="2015-07" db="EMBL/GenBank/DDBJ databases">
        <title>High-quality genome of monoxenous trypanosomatid Leptomonas pyrrhocoris.</title>
        <authorList>
            <person name="Flegontov P."/>
            <person name="Butenko A."/>
            <person name="Firsov S."/>
            <person name="Vlcek C."/>
            <person name="Logacheva M.D."/>
            <person name="Field M."/>
            <person name="Filatov D."/>
            <person name="Flegontova O."/>
            <person name="Gerasimov E."/>
            <person name="Jackson A.P."/>
            <person name="Kelly S."/>
            <person name="Opperdoes F."/>
            <person name="O'Reilly A."/>
            <person name="Votypka J."/>
            <person name="Yurchenko V."/>
            <person name="Lukes J."/>
        </authorList>
    </citation>
    <scope>NUCLEOTIDE SEQUENCE [LARGE SCALE GENOMIC DNA]</scope>
    <source>
        <strain evidence="3">H10</strain>
    </source>
</reference>
<protein>
    <recommendedName>
        <fullName evidence="5">Calcineurin-like phosphoesterase domain-containing protein</fullName>
    </recommendedName>
</protein>
<feature type="transmembrane region" description="Helical" evidence="2">
    <location>
        <begin position="194"/>
        <end position="215"/>
    </location>
</feature>
<feature type="transmembrane region" description="Helical" evidence="2">
    <location>
        <begin position="1095"/>
        <end position="1114"/>
    </location>
</feature>
<feature type="compositionally biased region" description="Low complexity" evidence="1">
    <location>
        <begin position="386"/>
        <end position="412"/>
    </location>
</feature>
<feature type="compositionally biased region" description="Low complexity" evidence="1">
    <location>
        <begin position="656"/>
        <end position="671"/>
    </location>
</feature>
<name>A0A0M9FT31_LEPPY</name>
<evidence type="ECO:0000313" key="4">
    <source>
        <dbReference type="Proteomes" id="UP000037923"/>
    </source>
</evidence>
<dbReference type="VEuPathDB" id="TriTrypDB:LpyrH10_25_1550"/>
<dbReference type="Proteomes" id="UP000037923">
    <property type="component" value="Unassembled WGS sequence"/>
</dbReference>
<sequence length="1451" mass="159910">MAQRWTWGVLSTNPLVDFSTTWVEPLIQRAVDLTHKIEPDLLFTLAYIAVLGVAYLFHSPFRAHSTAATDTYGRVTKVFQTWSTVVFFCFHLGPRFFSSKQHQIEQARSGNEAVPILYLPLFAVFTMLFAFLHKMKRRWGLGVTYGSRLSVIGLNALVLAAVGTVHYAYCSTLYENSSNWLLKTLVYSAAPAPVALHPFRCVAKLFFLSCCFVALDYRYKKWRGFDPSRGILWSELYELRKQPLDAAMAAEKNAKRERRDWRELVAPPRVYASTGLASAASPVRPAAEHGASHISPSSSFPALHGARHPTENASAVSVRMPGTPTAASATASPASSSPRPRMLYHESPPDVNMSEVEAWFDEDDALLKRVVNSTAPSVPPPPPAPTSSSSETETSSSSPCSSASPSTVAAPPDDGRDTRVRRVDHADRSLTRLMSFRAPRFVVQQVQEAQHPMNRPGMVPWWSTFVLFTAWQTVAGAMLHFLAFDVRTIQGLTAPKIFHLHFSASLKRCVASATECATGESQAPAPTMLHRAATSTPPGEDRSSTSVEEDGIHNKAAMRNNRSDPLGATSTVDEVNAAETAAPAEAAEEAPDVWFDWIADVGDGFNPTYAMARLLAQPILRLSVTSAKKSRRPRAAGGDSHASDDMRTDSASTQCTAKVSASAPTSPASKAMQKPTSLFFSAAASFPTKNVRTFQTTAGAEKGEGEGAAAGEGGGVEDTAPAAGTPLRSAGQTNSWDAARKASRDNDGESLRSRKAVFASYDNRTHQAHTAIISMHHRKTAASRAMLGVERDGVATLPRGSFVVVGGDLAYPSPNDETYMTRLFEPYSDALGGNVRLQSVFHVEQKRIVVADRHDVDVAHLHMLDAKTVADIASGRGGLAVGRGTAEEALRSVPLLFAIPGNHDWFDGLGTYMKYILEGTWIGGWLMPQRSSFFVLRLPYNWFMLCGDTGNTQDIDAAQRNYFLDVIEKYMNEESCVILAAHEPGWLFDAMEREDTPLQPQLNRVVEALGTRLRLRLAGDIHNYSRHVPTDPSSEAATLVVSGGGGAFMHGSRKDRVIAQGTRYVRVCAFPSQSTFTNMAARLWGFRVVNWKFDMVVGFLCFVILLSVLPLPVGMEVEGAPSRGNAVGPVSLAQVFSLWVAYATMITSHVIAKGVISIFPILFFWSCFSTAGSDRHATRQWRLCYGAAWTFAVLLCCSGAMAAIHVSILYLMDNGFLYSSEGRWNSVMEAQMQAIVSTFTTHARQILGGERHTLSRALGSLQDFIAKTVPMRWLLVVLRCSDPFETFSFLSSKVSSGTAGVFAADVSRLQVMIYYLYVLFFYWIVITPIVSMLIGTFLLISVTSFDYMYDGTYSAFQIEDYKHFLRFRLDAKTRQLHTYVIAVQKPAKVYELDRKFVWSLTEAGLQEHRPPHLKQYPSRWAPVQKRRRRGKPMTELLEHFTVHPHRVPHSS</sequence>
<keyword evidence="4" id="KW-1185">Reference proteome</keyword>
<evidence type="ECO:0008006" key="5">
    <source>
        <dbReference type="Google" id="ProtNLM"/>
    </source>
</evidence>
<evidence type="ECO:0000256" key="2">
    <source>
        <dbReference type="SAM" id="Phobius"/>
    </source>
</evidence>
<feature type="compositionally biased region" description="Basic and acidic residues" evidence="1">
    <location>
        <begin position="738"/>
        <end position="751"/>
    </location>
</feature>
<feature type="transmembrane region" description="Helical" evidence="2">
    <location>
        <begin position="152"/>
        <end position="174"/>
    </location>
</feature>
<dbReference type="EMBL" id="LGTL01000025">
    <property type="protein sequence ID" value="KPA75379.1"/>
    <property type="molecule type" value="Genomic_DNA"/>
</dbReference>
<keyword evidence="2" id="KW-1133">Transmembrane helix</keyword>
<feature type="region of interest" description="Disordered" evidence="1">
    <location>
        <begin position="373"/>
        <end position="420"/>
    </location>
</feature>
<organism evidence="3 4">
    <name type="scientific">Leptomonas pyrrhocoris</name>
    <name type="common">Firebug parasite</name>
    <dbReference type="NCBI Taxonomy" id="157538"/>
    <lineage>
        <taxon>Eukaryota</taxon>
        <taxon>Discoba</taxon>
        <taxon>Euglenozoa</taxon>
        <taxon>Kinetoplastea</taxon>
        <taxon>Metakinetoplastina</taxon>
        <taxon>Trypanosomatida</taxon>
        <taxon>Trypanosomatidae</taxon>
        <taxon>Leishmaniinae</taxon>
        <taxon>Leptomonas</taxon>
    </lineage>
</organism>
<proteinExistence type="predicted"/>
<dbReference type="SUPFAM" id="SSF56300">
    <property type="entry name" value="Metallo-dependent phosphatases"/>
    <property type="match status" value="1"/>
</dbReference>
<feature type="region of interest" description="Disordered" evidence="1">
    <location>
        <begin position="626"/>
        <end position="672"/>
    </location>
</feature>
<dbReference type="PANTHER" id="PTHR34211">
    <property type="entry name" value="CALCINEURIN-LIKE METALLO-PHOSPHOESTERASE SUPERFAMILY PROTEIN"/>
    <property type="match status" value="1"/>
</dbReference>
<feature type="region of interest" description="Disordered" evidence="1">
    <location>
        <begin position="519"/>
        <end position="569"/>
    </location>
</feature>
<feature type="region of interest" description="Disordered" evidence="1">
    <location>
        <begin position="699"/>
        <end position="751"/>
    </location>
</feature>
<feature type="transmembrane region" description="Helical" evidence="2">
    <location>
        <begin position="461"/>
        <end position="483"/>
    </location>
</feature>
<feature type="transmembrane region" description="Helical" evidence="2">
    <location>
        <begin position="1314"/>
        <end position="1340"/>
    </location>
</feature>
<dbReference type="InterPro" id="IPR029052">
    <property type="entry name" value="Metallo-depent_PP-like"/>
</dbReference>
<gene>
    <name evidence="3" type="ORF">ABB37_08657</name>
</gene>
<feature type="transmembrane region" description="Helical" evidence="2">
    <location>
        <begin position="1183"/>
        <end position="1212"/>
    </location>
</feature>
<dbReference type="RefSeq" id="XP_015653818.1">
    <property type="nucleotide sequence ID" value="XM_015807736.1"/>
</dbReference>
<keyword evidence="2" id="KW-0472">Membrane</keyword>
<feature type="compositionally biased region" description="Gly residues" evidence="1">
    <location>
        <begin position="706"/>
        <end position="716"/>
    </location>
</feature>
<feature type="region of interest" description="Disordered" evidence="1">
    <location>
        <begin position="282"/>
        <end position="348"/>
    </location>
</feature>